<dbReference type="Proteomes" id="UP000304953">
    <property type="component" value="Unassembled WGS sequence"/>
</dbReference>
<organism evidence="1 2">
    <name type="scientific">Petralouisia muris</name>
    <dbReference type="NCBI Taxonomy" id="3032872"/>
    <lineage>
        <taxon>Bacteria</taxon>
        <taxon>Bacillati</taxon>
        <taxon>Bacillota</taxon>
        <taxon>Clostridia</taxon>
        <taxon>Lachnospirales</taxon>
        <taxon>Lachnospiraceae</taxon>
        <taxon>Petralouisia</taxon>
    </lineage>
</organism>
<keyword evidence="2" id="KW-1185">Reference proteome</keyword>
<sequence>MRDKITVVGSLNYDIVLKIPRLPECGETLPADDAAFSPGGKGANQAVQAAKLGVPVHMVGCVGTDAHGDVLLEAACKYGVDTAHVRRCGEPTGMGVINAMEDGSVFACIVRGANFAVTKEDIDRAEEILKETFLVVLQMEIPQEINGYAIKKAKECGCRVLLNAAPAEEIPLDYLQMCDIIVLNEVEAGFYLNTDVKNEEDARKGAALLAEKYGTDIIITLGKAGAVVSEQGDVTFIPANKVEAIETTGAGDSFIGGVGYALRNGQSLTDACKFAACCSAVTVCRLGAQDSMPFLEEVGKLAAE</sequence>
<evidence type="ECO:0000313" key="1">
    <source>
        <dbReference type="EMBL" id="TGY90927.1"/>
    </source>
</evidence>
<dbReference type="EMBL" id="SRYA01000078">
    <property type="protein sequence ID" value="TGY90927.1"/>
    <property type="molecule type" value="Genomic_DNA"/>
</dbReference>
<comment type="caution">
    <text evidence="1">The sequence shown here is derived from an EMBL/GenBank/DDBJ whole genome shotgun (WGS) entry which is preliminary data.</text>
</comment>
<reference evidence="1" key="1">
    <citation type="submission" date="2019-04" db="EMBL/GenBank/DDBJ databases">
        <title>Microbes associate with the intestines of laboratory mice.</title>
        <authorList>
            <person name="Navarre W."/>
            <person name="Wong E."/>
            <person name="Huang K."/>
            <person name="Tropini C."/>
            <person name="Ng K."/>
            <person name="Yu B."/>
        </authorList>
    </citation>
    <scope>NUCLEOTIDE SEQUENCE</scope>
    <source>
        <strain evidence="1">NM01_1-7b</strain>
    </source>
</reference>
<dbReference type="EC" id="2.7.1.15" evidence="1"/>
<name>A0AC61RPI9_9FIRM</name>
<protein>
    <submittedName>
        <fullName evidence="1">Ribokinase</fullName>
        <ecNumber evidence="1">2.7.1.15</ecNumber>
    </submittedName>
</protein>
<evidence type="ECO:0000313" key="2">
    <source>
        <dbReference type="Proteomes" id="UP000304953"/>
    </source>
</evidence>
<keyword evidence="1" id="KW-0808">Transferase</keyword>
<gene>
    <name evidence="1" type="primary">rbsK</name>
    <name evidence="1" type="ORF">E5329_23680</name>
</gene>
<proteinExistence type="predicted"/>
<accession>A0AC61RPI9</accession>